<name>A0AAW2PLB7_SESRA</name>
<accession>A0AAW2PLB7</accession>
<reference evidence="1" key="2">
    <citation type="journal article" date="2024" name="Plant">
        <title>Genomic evolution and insights into agronomic trait innovations of Sesamum species.</title>
        <authorList>
            <person name="Miao H."/>
            <person name="Wang L."/>
            <person name="Qu L."/>
            <person name="Liu H."/>
            <person name="Sun Y."/>
            <person name="Le M."/>
            <person name="Wang Q."/>
            <person name="Wei S."/>
            <person name="Zheng Y."/>
            <person name="Lin W."/>
            <person name="Duan Y."/>
            <person name="Cao H."/>
            <person name="Xiong S."/>
            <person name="Wang X."/>
            <person name="Wei L."/>
            <person name="Li C."/>
            <person name="Ma Q."/>
            <person name="Ju M."/>
            <person name="Zhao R."/>
            <person name="Li G."/>
            <person name="Mu C."/>
            <person name="Tian Q."/>
            <person name="Mei H."/>
            <person name="Zhang T."/>
            <person name="Gao T."/>
            <person name="Zhang H."/>
        </authorList>
    </citation>
    <scope>NUCLEOTIDE SEQUENCE</scope>
    <source>
        <strain evidence="1">G02</strain>
    </source>
</reference>
<gene>
    <name evidence="1" type="ORF">Sradi_4034700</name>
</gene>
<organism evidence="1">
    <name type="scientific">Sesamum radiatum</name>
    <name type="common">Black benniseed</name>
    <dbReference type="NCBI Taxonomy" id="300843"/>
    <lineage>
        <taxon>Eukaryota</taxon>
        <taxon>Viridiplantae</taxon>
        <taxon>Streptophyta</taxon>
        <taxon>Embryophyta</taxon>
        <taxon>Tracheophyta</taxon>
        <taxon>Spermatophyta</taxon>
        <taxon>Magnoliopsida</taxon>
        <taxon>eudicotyledons</taxon>
        <taxon>Gunneridae</taxon>
        <taxon>Pentapetalae</taxon>
        <taxon>asterids</taxon>
        <taxon>lamiids</taxon>
        <taxon>Lamiales</taxon>
        <taxon>Pedaliaceae</taxon>
        <taxon>Sesamum</taxon>
    </lineage>
</organism>
<dbReference type="EMBL" id="JACGWJ010000017">
    <property type="protein sequence ID" value="KAL0355878.1"/>
    <property type="molecule type" value="Genomic_DNA"/>
</dbReference>
<dbReference type="AlphaFoldDB" id="A0AAW2PLB7"/>
<evidence type="ECO:0000313" key="1">
    <source>
        <dbReference type="EMBL" id="KAL0355878.1"/>
    </source>
</evidence>
<protein>
    <submittedName>
        <fullName evidence="1">Uncharacterized protein</fullName>
    </submittedName>
</protein>
<proteinExistence type="predicted"/>
<comment type="caution">
    <text evidence="1">The sequence shown here is derived from an EMBL/GenBank/DDBJ whole genome shotgun (WGS) entry which is preliminary data.</text>
</comment>
<sequence>MKERRGFGLRRLKEFNLALLAKQAWRVAMTPDSMLHKVLGQKYFPFSSFFAVRLSSMPSFTWLSLLATRNILAASLCWKVGDGQDIPITGQSWLPRPWMFQLVAHPNSLLADTRVANLIAEGREWNYGLITAKFHPLDAECILGIKLQGVANRDILV</sequence>
<reference evidence="1" key="1">
    <citation type="submission" date="2020-06" db="EMBL/GenBank/DDBJ databases">
        <authorList>
            <person name="Li T."/>
            <person name="Hu X."/>
            <person name="Zhang T."/>
            <person name="Song X."/>
            <person name="Zhang H."/>
            <person name="Dai N."/>
            <person name="Sheng W."/>
            <person name="Hou X."/>
            <person name="Wei L."/>
        </authorList>
    </citation>
    <scope>NUCLEOTIDE SEQUENCE</scope>
    <source>
        <strain evidence="1">G02</strain>
        <tissue evidence="1">Leaf</tissue>
    </source>
</reference>